<dbReference type="EMBL" id="CP031042">
    <property type="protein sequence ID" value="QDZ23004.1"/>
    <property type="molecule type" value="Genomic_DNA"/>
</dbReference>
<evidence type="ECO:0000256" key="1">
    <source>
        <dbReference type="SAM" id="Coils"/>
    </source>
</evidence>
<name>A0A5B8MTE0_9CHLO</name>
<keyword evidence="1" id="KW-0175">Coiled coil</keyword>
<dbReference type="Gene3D" id="2.20.70.10">
    <property type="match status" value="1"/>
</dbReference>
<feature type="compositionally biased region" description="Basic and acidic residues" evidence="2">
    <location>
        <begin position="71"/>
        <end position="86"/>
    </location>
</feature>
<dbReference type="InterPro" id="IPR036020">
    <property type="entry name" value="WW_dom_sf"/>
</dbReference>
<feature type="compositionally biased region" description="Basic and acidic residues" evidence="2">
    <location>
        <begin position="176"/>
        <end position="187"/>
    </location>
</feature>
<dbReference type="PANTHER" id="PTHR21715">
    <property type="entry name" value="RH04127P"/>
    <property type="match status" value="1"/>
</dbReference>
<dbReference type="InterPro" id="IPR053233">
    <property type="entry name" value="ABRA-related"/>
</dbReference>
<proteinExistence type="predicted"/>
<dbReference type="Pfam" id="PF00397">
    <property type="entry name" value="WW"/>
    <property type="match status" value="1"/>
</dbReference>
<dbReference type="PROSITE" id="PS50020">
    <property type="entry name" value="WW_DOMAIN_2"/>
    <property type="match status" value="1"/>
</dbReference>
<protein>
    <recommendedName>
        <fullName evidence="3">WW domain-containing protein</fullName>
    </recommendedName>
</protein>
<feature type="region of interest" description="Disordered" evidence="2">
    <location>
        <begin position="109"/>
        <end position="338"/>
    </location>
</feature>
<evidence type="ECO:0000313" key="5">
    <source>
        <dbReference type="Proteomes" id="UP000316726"/>
    </source>
</evidence>
<evidence type="ECO:0000259" key="3">
    <source>
        <dbReference type="PROSITE" id="PS50020"/>
    </source>
</evidence>
<reference evidence="4 5" key="1">
    <citation type="submission" date="2018-07" db="EMBL/GenBank/DDBJ databases">
        <title>The complete nuclear genome of the prasinophyte Chloropicon primus (CCMP1205).</title>
        <authorList>
            <person name="Pombert J.-F."/>
            <person name="Otis C."/>
            <person name="Turmel M."/>
            <person name="Lemieux C."/>
        </authorList>
    </citation>
    <scope>NUCLEOTIDE SEQUENCE [LARGE SCALE GENOMIC DNA]</scope>
    <source>
        <strain evidence="4 5">CCMP1205</strain>
    </source>
</reference>
<feature type="domain" description="WW" evidence="3">
    <location>
        <begin position="66"/>
        <end position="101"/>
    </location>
</feature>
<dbReference type="SMART" id="SM00456">
    <property type="entry name" value="WW"/>
    <property type="match status" value="1"/>
</dbReference>
<dbReference type="OrthoDB" id="6344460at2759"/>
<evidence type="ECO:0000313" key="4">
    <source>
        <dbReference type="EMBL" id="QDZ23004.1"/>
    </source>
</evidence>
<keyword evidence="5" id="KW-1185">Reference proteome</keyword>
<dbReference type="AlphaFoldDB" id="A0A5B8MTE0"/>
<feature type="compositionally biased region" description="Low complexity" evidence="2">
    <location>
        <begin position="248"/>
        <end position="266"/>
    </location>
</feature>
<evidence type="ECO:0000256" key="2">
    <source>
        <dbReference type="SAM" id="MobiDB-lite"/>
    </source>
</evidence>
<dbReference type="PANTHER" id="PTHR21715:SF0">
    <property type="entry name" value="RH04127P"/>
    <property type="match status" value="1"/>
</dbReference>
<sequence>MTAVVQHFDLSSPDEEMAEINAASERLRQGKDLEESELRSYAKYLGVKENEYAVFGKSLAQEGLSAPLPKGWEEGRTPEKGKRRFYYDSRTKRSQWAHPLDGLYKDKVKAAREAQRTSRPKVLGDVTNSKRSKGRTGSGGKGKERKVLPPLRLASIDVDTRQHLEDDELSQQNPLYKERQVFSKEFGDSESDVSLSTTTSSNSDLSWRKATAATSKRRKSKGSKTSPRESRMREVSDRSGRSTPAMDSDSNSTTSVSTRSILNSSSRSKRGRALAAIELNKHSASPPSLSPRTPKGSKKKGSPRRIERLNGGATLSPLPAPGGYAVPGSELSHTPKKEAAFDPLQLRLVIDVDEERATKEDIDGLRKLQANAFDGLKKQVGEALEKCVAAMGTKVLEETRKTQSSAEELGSSKRVEEKGGKIVTSEAQANLLTQLKGEIDMMSDLMGKEEAAKTLLVSQVDKFKSNLENERRYSKRLSESLEAAKEEGRKEKVELKSVVETQRQEIESLISRVSELSREKFQMAENFNSTVAGQKDEILRQLNKLMDKSKKQDVLPDAKPVLPEQHGSFDAVAKELEEFRNSVTAQLAEKDRELSQLVRAQGGQSDEIVQMLGEITSAVRIVSTSIEAGKGDASERENSAVKEMGKEIIESVSDIVGSHQNVAESLQKILEGRFESVSACITDGLAEIGNNLERKSAEHAESLSRIGGRCDFMNSEQAKEHQSLCESLGAISNKISAVEESVLKQDVYVTKEDLKEEMKVTFDKFSEVLLEQQLDLLSKTMEKQNMERVVLRSEGCQTEDAAAKEKRKIETKVVESDREESSSRAKSPVFACSKHSKKELALLTQAVEKAKANKRVIRMLTKRKSQRRGSRDSVLHNFEAYLNGLQASTRFTKEIYNSLRQP</sequence>
<gene>
    <name evidence="4" type="ORF">A3770_09p55220</name>
</gene>
<feature type="compositionally biased region" description="Low complexity" evidence="2">
    <location>
        <begin position="192"/>
        <end position="205"/>
    </location>
</feature>
<feature type="coiled-coil region" evidence="1">
    <location>
        <begin position="467"/>
        <end position="519"/>
    </location>
</feature>
<dbReference type="Proteomes" id="UP000316726">
    <property type="component" value="Chromosome 9"/>
</dbReference>
<feature type="compositionally biased region" description="Basic and acidic residues" evidence="2">
    <location>
        <begin position="226"/>
        <end position="240"/>
    </location>
</feature>
<feature type="compositionally biased region" description="Polar residues" evidence="2">
    <location>
        <begin position="282"/>
        <end position="291"/>
    </location>
</feature>
<dbReference type="CDD" id="cd00201">
    <property type="entry name" value="WW"/>
    <property type="match status" value="1"/>
</dbReference>
<dbReference type="SUPFAM" id="SSF51045">
    <property type="entry name" value="WW domain"/>
    <property type="match status" value="1"/>
</dbReference>
<feature type="region of interest" description="Disordered" evidence="2">
    <location>
        <begin position="65"/>
        <end position="86"/>
    </location>
</feature>
<accession>A0A5B8MTE0</accession>
<organism evidence="4 5">
    <name type="scientific">Chloropicon primus</name>
    <dbReference type="NCBI Taxonomy" id="1764295"/>
    <lineage>
        <taxon>Eukaryota</taxon>
        <taxon>Viridiplantae</taxon>
        <taxon>Chlorophyta</taxon>
        <taxon>Chloropicophyceae</taxon>
        <taxon>Chloropicales</taxon>
        <taxon>Chloropicaceae</taxon>
        <taxon>Chloropicon</taxon>
    </lineage>
</organism>
<dbReference type="InterPro" id="IPR001202">
    <property type="entry name" value="WW_dom"/>
</dbReference>